<dbReference type="GO" id="GO:0016625">
    <property type="term" value="F:oxidoreductase activity, acting on the aldehyde or oxo group of donors, iron-sulfur protein as acceptor"/>
    <property type="evidence" value="ECO:0007669"/>
    <property type="project" value="InterPro"/>
</dbReference>
<comment type="caution">
    <text evidence="2">The sequence shown here is derived from an EMBL/GenBank/DDBJ whole genome shotgun (WGS) entry which is preliminary data.</text>
</comment>
<dbReference type="InterPro" id="IPR001203">
    <property type="entry name" value="OxRdtase_Ald_Fedxn_C"/>
</dbReference>
<dbReference type="InterPro" id="IPR013984">
    <property type="entry name" value="Ald_Fedxn_OxRdtase_dom2"/>
</dbReference>
<dbReference type="SUPFAM" id="SSF48310">
    <property type="entry name" value="Aldehyde ferredoxin oxidoreductase, C-terminal domains"/>
    <property type="match status" value="1"/>
</dbReference>
<dbReference type="GO" id="GO:0009055">
    <property type="term" value="F:electron transfer activity"/>
    <property type="evidence" value="ECO:0007669"/>
    <property type="project" value="InterPro"/>
</dbReference>
<dbReference type="PANTHER" id="PTHR30038">
    <property type="entry name" value="ALDEHYDE FERREDOXIN OXIDOREDUCTASE"/>
    <property type="match status" value="1"/>
</dbReference>
<dbReference type="InterPro" id="IPR051919">
    <property type="entry name" value="W-dependent_AOR"/>
</dbReference>
<dbReference type="AlphaFoldDB" id="X1V0Q4"/>
<evidence type="ECO:0000313" key="2">
    <source>
        <dbReference type="EMBL" id="GAI98204.1"/>
    </source>
</evidence>
<organism evidence="2">
    <name type="scientific">marine sediment metagenome</name>
    <dbReference type="NCBI Taxonomy" id="412755"/>
    <lineage>
        <taxon>unclassified sequences</taxon>
        <taxon>metagenomes</taxon>
        <taxon>ecological metagenomes</taxon>
    </lineage>
</organism>
<reference evidence="2" key="1">
    <citation type="journal article" date="2014" name="Front. Microbiol.">
        <title>High frequency of phylogenetically diverse reductive dehalogenase-homologous genes in deep subseafloor sedimentary metagenomes.</title>
        <authorList>
            <person name="Kawai M."/>
            <person name="Futagami T."/>
            <person name="Toyoda A."/>
            <person name="Takaki Y."/>
            <person name="Nishi S."/>
            <person name="Hori S."/>
            <person name="Arai W."/>
            <person name="Tsubouchi T."/>
            <person name="Morono Y."/>
            <person name="Uchiyama I."/>
            <person name="Ito T."/>
            <person name="Fujiyama A."/>
            <person name="Inagaki F."/>
            <person name="Takami H."/>
        </authorList>
    </citation>
    <scope>NUCLEOTIDE SEQUENCE</scope>
    <source>
        <strain evidence="2">Expedition CK06-06</strain>
    </source>
</reference>
<accession>X1V0Q4</accession>
<feature type="non-terminal residue" evidence="2">
    <location>
        <position position="232"/>
    </location>
</feature>
<sequence>MLLNPDLDTVLKAAELTNQYGLDCDSTGRVIGFAMELFERKIINEHDIGFPLKWGDREAILRVIELIAKREGFGDILAEGELRAAKKIGGGAENYALTIKGLEFHESFRGSGAGHALAHSTSTRGSDHLRSSHHAEHLLSPEDAEKFYGYKEAADRTIYTCKEKQVIYNEYNAALADMLEVCKFFSHWLLPFCIGADGFAEVFSAATGIEMSGKDLLRAAERVYNVERAFIV</sequence>
<dbReference type="GO" id="GO:0051536">
    <property type="term" value="F:iron-sulfur cluster binding"/>
    <property type="evidence" value="ECO:0007669"/>
    <property type="project" value="InterPro"/>
</dbReference>
<feature type="domain" description="Aldehyde ferredoxin oxidoreductase C-terminal" evidence="1">
    <location>
        <begin position="2"/>
        <end position="231"/>
    </location>
</feature>
<dbReference type="Pfam" id="PF01314">
    <property type="entry name" value="AFOR_C"/>
    <property type="match status" value="1"/>
</dbReference>
<dbReference type="Gene3D" id="1.10.569.10">
    <property type="entry name" value="Aldehyde Ferredoxin Oxidoreductase Protein, subunit A, domain 2"/>
    <property type="match status" value="1"/>
</dbReference>
<proteinExistence type="predicted"/>
<evidence type="ECO:0000259" key="1">
    <source>
        <dbReference type="Pfam" id="PF01314"/>
    </source>
</evidence>
<dbReference type="InterPro" id="IPR036021">
    <property type="entry name" value="Tungsten_al_ferr_oxy-like_C"/>
</dbReference>
<dbReference type="EMBL" id="BARW01015727">
    <property type="protein sequence ID" value="GAI98204.1"/>
    <property type="molecule type" value="Genomic_DNA"/>
</dbReference>
<name>X1V0Q4_9ZZZZ</name>
<protein>
    <recommendedName>
        <fullName evidence="1">Aldehyde ferredoxin oxidoreductase C-terminal domain-containing protein</fullName>
    </recommendedName>
</protein>
<dbReference type="PANTHER" id="PTHR30038:SF0">
    <property type="entry name" value="TUNGSTEN-CONTAINING ALDEHYDE FERREDOXIN OXIDOREDUCTASE"/>
    <property type="match status" value="1"/>
</dbReference>
<gene>
    <name evidence="2" type="ORF">S12H4_27537</name>
</gene>